<dbReference type="InterPro" id="IPR033942">
    <property type="entry name" value="IMPase"/>
</dbReference>
<dbReference type="FunFam" id="3.30.540.10:FF:000004">
    <property type="entry name" value="Inositol-1-monophosphatase"/>
    <property type="match status" value="1"/>
</dbReference>
<gene>
    <name evidence="9" type="primary">IMP3</name>
    <name evidence="9" type="ORF">g.13324</name>
</gene>
<dbReference type="GO" id="GO:0006021">
    <property type="term" value="P:inositol biosynthetic process"/>
    <property type="evidence" value="ECO:0007669"/>
    <property type="project" value="UniProtKB-UniPathway"/>
</dbReference>
<dbReference type="PRINTS" id="PR00377">
    <property type="entry name" value="IMPHPHTASES"/>
</dbReference>
<dbReference type="Pfam" id="PF00459">
    <property type="entry name" value="Inositol_P"/>
    <property type="match status" value="1"/>
</dbReference>
<comment type="similarity">
    <text evidence="3 8">Belongs to the inositol monophosphatase superfamily.</text>
</comment>
<dbReference type="GO" id="GO:0046872">
    <property type="term" value="F:metal ion binding"/>
    <property type="evidence" value="ECO:0007669"/>
    <property type="project" value="UniProtKB-KW"/>
</dbReference>
<keyword evidence="4 7" id="KW-0479">Metal-binding</keyword>
<name>A0A0C9S219_9HYME</name>
<reference evidence="9" key="1">
    <citation type="submission" date="2015-01" db="EMBL/GenBank/DDBJ databases">
        <title>Transcriptome Assembly of Fopius arisanus.</title>
        <authorList>
            <person name="Geib S."/>
        </authorList>
    </citation>
    <scope>NUCLEOTIDE SEQUENCE</scope>
</reference>
<dbReference type="SUPFAM" id="SSF56655">
    <property type="entry name" value="Carbohydrate phosphatase"/>
    <property type="match status" value="1"/>
</dbReference>
<dbReference type="GO" id="GO:0046854">
    <property type="term" value="P:phosphatidylinositol phosphate biosynthetic process"/>
    <property type="evidence" value="ECO:0007669"/>
    <property type="project" value="InterPro"/>
</dbReference>
<keyword evidence="6 7" id="KW-0460">Magnesium</keyword>
<dbReference type="GO" id="GO:0008934">
    <property type="term" value="F:inositol monophosphate 1-phosphatase activity"/>
    <property type="evidence" value="ECO:0007669"/>
    <property type="project" value="InterPro"/>
</dbReference>
<comment type="pathway">
    <text evidence="2 8">Polyol metabolism; myo-inositol biosynthesis; myo-inositol from D-glucose 6-phosphate: step 2/2.</text>
</comment>
<dbReference type="InterPro" id="IPR020550">
    <property type="entry name" value="Inositol_monophosphatase_CS"/>
</dbReference>
<proteinExistence type="inferred from homology"/>
<evidence type="ECO:0000256" key="6">
    <source>
        <dbReference type="ARBA" id="ARBA00022842"/>
    </source>
</evidence>
<keyword evidence="5 8" id="KW-0378">Hydrolase</keyword>
<dbReference type="PROSITE" id="PS00630">
    <property type="entry name" value="IMP_2"/>
    <property type="match status" value="1"/>
</dbReference>
<feature type="binding site" evidence="7">
    <location>
        <position position="262"/>
    </location>
    <ligand>
        <name>Mg(2+)</name>
        <dbReference type="ChEBI" id="CHEBI:18420"/>
        <label>1</label>
        <note>catalytic</note>
    </ligand>
</feature>
<dbReference type="EMBL" id="GBYB01014916">
    <property type="protein sequence ID" value="JAG84683.1"/>
    <property type="molecule type" value="Transcribed_RNA"/>
</dbReference>
<comment type="catalytic activity">
    <reaction evidence="8">
        <text>a myo-inositol phosphate + H2O = myo-inositol + phosphate</text>
        <dbReference type="Rhea" id="RHEA:24056"/>
        <dbReference type="ChEBI" id="CHEBI:15377"/>
        <dbReference type="ChEBI" id="CHEBI:17268"/>
        <dbReference type="ChEBI" id="CHEBI:43474"/>
        <dbReference type="ChEBI" id="CHEBI:84139"/>
        <dbReference type="EC" id="3.1.3.25"/>
    </reaction>
</comment>
<dbReference type="Gene3D" id="3.40.190.80">
    <property type="match status" value="1"/>
</dbReference>
<evidence type="ECO:0000256" key="2">
    <source>
        <dbReference type="ARBA" id="ARBA00005152"/>
    </source>
</evidence>
<dbReference type="PRINTS" id="PR00378">
    <property type="entry name" value="LIIMPHPHTASE"/>
</dbReference>
<evidence type="ECO:0000256" key="8">
    <source>
        <dbReference type="RuleBase" id="RU364068"/>
    </source>
</evidence>
<accession>A0A0C9S219</accession>
<evidence type="ECO:0000256" key="5">
    <source>
        <dbReference type="ARBA" id="ARBA00022801"/>
    </source>
</evidence>
<feature type="binding site" evidence="7">
    <location>
        <position position="133"/>
    </location>
    <ligand>
        <name>Mg(2+)</name>
        <dbReference type="ChEBI" id="CHEBI:18420"/>
        <label>1</label>
        <note>catalytic</note>
    </ligand>
</feature>
<dbReference type="PROSITE" id="PS00629">
    <property type="entry name" value="IMP_1"/>
    <property type="match status" value="1"/>
</dbReference>
<organism evidence="9">
    <name type="scientific">Fopius arisanus</name>
    <dbReference type="NCBI Taxonomy" id="64838"/>
    <lineage>
        <taxon>Eukaryota</taxon>
        <taxon>Metazoa</taxon>
        <taxon>Ecdysozoa</taxon>
        <taxon>Arthropoda</taxon>
        <taxon>Hexapoda</taxon>
        <taxon>Insecta</taxon>
        <taxon>Pterygota</taxon>
        <taxon>Neoptera</taxon>
        <taxon>Endopterygota</taxon>
        <taxon>Hymenoptera</taxon>
        <taxon>Apocrita</taxon>
        <taxon>Ichneumonoidea</taxon>
        <taxon>Braconidae</taxon>
        <taxon>Opiinae</taxon>
        <taxon>Fopius</taxon>
    </lineage>
</organism>
<feature type="binding site" evidence="7">
    <location>
        <position position="112"/>
    </location>
    <ligand>
        <name>Mg(2+)</name>
        <dbReference type="ChEBI" id="CHEBI:18420"/>
        <label>1</label>
        <note>catalytic</note>
    </ligand>
</feature>
<dbReference type="InterPro" id="IPR020552">
    <property type="entry name" value="Inositol_monoPase_Li-sen"/>
</dbReference>
<feature type="binding site" evidence="7">
    <location>
        <position position="134"/>
    </location>
    <ligand>
        <name>Mg(2+)</name>
        <dbReference type="ChEBI" id="CHEBI:18420"/>
        <label>1</label>
        <note>catalytic</note>
    </ligand>
</feature>
<dbReference type="GO" id="GO:0007165">
    <property type="term" value="P:signal transduction"/>
    <property type="evidence" value="ECO:0007669"/>
    <property type="project" value="TreeGrafter"/>
</dbReference>
<dbReference type="InterPro" id="IPR020583">
    <property type="entry name" value="Inositol_monoP_metal-BS"/>
</dbReference>
<dbReference type="CDD" id="cd01639">
    <property type="entry name" value="IMPase"/>
    <property type="match status" value="1"/>
</dbReference>
<dbReference type="PANTHER" id="PTHR20854:SF25">
    <property type="entry name" value="INOSITOL-1-MONOPHOSPHATASE"/>
    <property type="match status" value="1"/>
</dbReference>
<evidence type="ECO:0000313" key="9">
    <source>
        <dbReference type="EMBL" id="JAG84683.1"/>
    </source>
</evidence>
<protein>
    <recommendedName>
        <fullName evidence="8">Inositol-1-monophosphatase</fullName>
        <ecNumber evidence="8">3.1.3.25</ecNumber>
    </recommendedName>
</protein>
<dbReference type="PANTHER" id="PTHR20854">
    <property type="entry name" value="INOSITOL MONOPHOSPHATASE"/>
    <property type="match status" value="1"/>
</dbReference>
<dbReference type="InterPro" id="IPR000760">
    <property type="entry name" value="Inositol_monophosphatase-like"/>
</dbReference>
<dbReference type="EC" id="3.1.3.25" evidence="8"/>
<feature type="binding site" evidence="7">
    <location>
        <position position="131"/>
    </location>
    <ligand>
        <name>Mg(2+)</name>
        <dbReference type="ChEBI" id="CHEBI:18420"/>
        <label>1</label>
        <note>catalytic</note>
    </ligand>
</feature>
<evidence type="ECO:0000256" key="4">
    <source>
        <dbReference type="ARBA" id="ARBA00022723"/>
    </source>
</evidence>
<sequence>MEREAEPSRENGRVVKRLTFPLSSVSSSSQAFARSEISFERSMACDEDLFFESAMELALEAAQVMRSSIVAVKTVKEKQGDWDLVTEYDRAIEDIIVGKLKLQFPTHKFIGEESTGDHLPELTNDPTWIIDPIDGTMNFIHGFPHTCIVIGLSIDKEMRIGIVYNPILEQLFTARKGKGAFLNGRPIRTSSVDSLSKSLICLESGFLKVKSLREKMLERIKIISAQTQGLRTLGSAALTLCYVALGVVEGYQIEGPGISTWDIAAPSLIISEAGGVVVDRVTGNRVDLMNPRAIAACNEKIAKELTRIVWEADRRAEATGNSLVD</sequence>
<comment type="cofactor">
    <cofactor evidence="1 7 8">
        <name>Mg(2+)</name>
        <dbReference type="ChEBI" id="CHEBI:18420"/>
    </cofactor>
</comment>
<dbReference type="AlphaFoldDB" id="A0A0C9S219"/>
<evidence type="ECO:0000256" key="3">
    <source>
        <dbReference type="ARBA" id="ARBA00009759"/>
    </source>
</evidence>
<evidence type="ECO:0000256" key="7">
    <source>
        <dbReference type="PIRSR" id="PIRSR600760-2"/>
    </source>
</evidence>
<dbReference type="Gene3D" id="3.30.540.10">
    <property type="entry name" value="Fructose-1,6-Bisphosphatase, subunit A, domain 1"/>
    <property type="match status" value="1"/>
</dbReference>
<evidence type="ECO:0000256" key="1">
    <source>
        <dbReference type="ARBA" id="ARBA00001946"/>
    </source>
</evidence>
<dbReference type="UniPathway" id="UPA00823">
    <property type="reaction ID" value="UER00788"/>
</dbReference>